<evidence type="ECO:0000313" key="3">
    <source>
        <dbReference type="Proteomes" id="UP000036947"/>
    </source>
</evidence>
<keyword evidence="3" id="KW-1185">Reference proteome</keyword>
<protein>
    <submittedName>
        <fullName evidence="2">Uncharacterized protein</fullName>
    </submittedName>
</protein>
<feature type="compositionally biased region" description="Basic and acidic residues" evidence="1">
    <location>
        <begin position="215"/>
        <end position="224"/>
    </location>
</feature>
<dbReference type="EMBL" id="LFRF01000003">
    <property type="protein sequence ID" value="KND93954.1"/>
    <property type="molecule type" value="Genomic_DNA"/>
</dbReference>
<feature type="region of interest" description="Disordered" evidence="1">
    <location>
        <begin position="1"/>
        <end position="280"/>
    </location>
</feature>
<feature type="compositionally biased region" description="Acidic residues" evidence="1">
    <location>
        <begin position="188"/>
        <end position="197"/>
    </location>
</feature>
<accession>A0A0L0NIS3</accession>
<dbReference type="Proteomes" id="UP000036947">
    <property type="component" value="Unassembled WGS sequence"/>
</dbReference>
<reference evidence="2 3" key="1">
    <citation type="journal article" date="2015" name="BMC Genomics">
        <title>The genome of the truffle-parasite Tolypocladium ophioglossoides and the evolution of antifungal peptaibiotics.</title>
        <authorList>
            <person name="Quandt C.A."/>
            <person name="Bushley K.E."/>
            <person name="Spatafora J.W."/>
        </authorList>
    </citation>
    <scope>NUCLEOTIDE SEQUENCE [LARGE SCALE GENOMIC DNA]</scope>
    <source>
        <strain evidence="2 3">CBS 100239</strain>
    </source>
</reference>
<feature type="region of interest" description="Disordered" evidence="1">
    <location>
        <begin position="295"/>
        <end position="341"/>
    </location>
</feature>
<feature type="compositionally biased region" description="Polar residues" evidence="1">
    <location>
        <begin position="8"/>
        <end position="29"/>
    </location>
</feature>
<comment type="caution">
    <text evidence="2">The sequence shown here is derived from an EMBL/GenBank/DDBJ whole genome shotgun (WGS) entry which is preliminary data.</text>
</comment>
<feature type="compositionally biased region" description="Acidic residues" evidence="1">
    <location>
        <begin position="111"/>
        <end position="124"/>
    </location>
</feature>
<name>A0A0L0NIS3_TOLOC</name>
<evidence type="ECO:0000313" key="2">
    <source>
        <dbReference type="EMBL" id="KND93954.1"/>
    </source>
</evidence>
<feature type="compositionally biased region" description="Basic residues" evidence="1">
    <location>
        <begin position="298"/>
        <end position="311"/>
    </location>
</feature>
<feature type="compositionally biased region" description="Acidic residues" evidence="1">
    <location>
        <begin position="150"/>
        <end position="177"/>
    </location>
</feature>
<evidence type="ECO:0000256" key="1">
    <source>
        <dbReference type="SAM" id="MobiDB-lite"/>
    </source>
</evidence>
<feature type="compositionally biased region" description="Basic and acidic residues" evidence="1">
    <location>
        <begin position="49"/>
        <end position="63"/>
    </location>
</feature>
<dbReference type="STRING" id="1163406.A0A0L0NIS3"/>
<dbReference type="AlphaFoldDB" id="A0A0L0NIS3"/>
<proteinExistence type="predicted"/>
<sequence length="341" mass="38026">MASHAKLNLTSQRRQRGNSTCTLHHSSPGPSLIQDTMAEDEDDHPTPQLKHEEDFALDGDSHTLWDSPPAAEGTDKDQVSEAESSTVAPTSEPPSSGELMDIVATFRELLGDSDSDDEMEDEDGPRESNLTSEPSDMTEETDGIAIPSPEESDSDEDELEDDTNTTEIPAEDEDETESEHGIESPEAQVEDEDDTELEHEANSPEAPVTDEDEAQAEHHGKPLEPETSTCSQNLDGDAEDAISETSNYTLPAAERQSKERRDDDDDNSRDDKRRAKRFKRKMKARRLEKLILKEARKSTKRKERKYKRRHGLAVINEAGLPTPTEDTFPSHIFSRDDDDAD</sequence>
<gene>
    <name evidence="2" type="ORF">TOPH_01799</name>
</gene>
<organism evidence="2 3">
    <name type="scientific">Tolypocladium ophioglossoides (strain CBS 100239)</name>
    <name type="common">Snaketongue truffleclub</name>
    <name type="synonym">Elaphocordyceps ophioglossoides</name>
    <dbReference type="NCBI Taxonomy" id="1163406"/>
    <lineage>
        <taxon>Eukaryota</taxon>
        <taxon>Fungi</taxon>
        <taxon>Dikarya</taxon>
        <taxon>Ascomycota</taxon>
        <taxon>Pezizomycotina</taxon>
        <taxon>Sordariomycetes</taxon>
        <taxon>Hypocreomycetidae</taxon>
        <taxon>Hypocreales</taxon>
        <taxon>Ophiocordycipitaceae</taxon>
        <taxon>Tolypocladium</taxon>
    </lineage>
</organism>